<dbReference type="Pfam" id="PF13671">
    <property type="entry name" value="AAA_33"/>
    <property type="match status" value="1"/>
</dbReference>
<dbReference type="InterPro" id="IPR027417">
    <property type="entry name" value="P-loop_NTPase"/>
</dbReference>
<comment type="similarity">
    <text evidence="2 9">Belongs to the gluconokinase GntK/GntV family.</text>
</comment>
<dbReference type="SUPFAM" id="SSF52540">
    <property type="entry name" value="P-loop containing nucleoside triphosphate hydrolases"/>
    <property type="match status" value="1"/>
</dbReference>
<dbReference type="GO" id="GO:0046316">
    <property type="term" value="F:gluconokinase activity"/>
    <property type="evidence" value="ECO:0007669"/>
    <property type="project" value="UniProtKB-EC"/>
</dbReference>
<evidence type="ECO:0000256" key="1">
    <source>
        <dbReference type="ARBA" id="ARBA00004761"/>
    </source>
</evidence>
<evidence type="ECO:0000256" key="3">
    <source>
        <dbReference type="ARBA" id="ARBA00012054"/>
    </source>
</evidence>
<keyword evidence="6 9" id="KW-0418">Kinase</keyword>
<organism evidence="10 11">
    <name type="scientific">Devosia crocina</name>
    <dbReference type="NCBI Taxonomy" id="429728"/>
    <lineage>
        <taxon>Bacteria</taxon>
        <taxon>Pseudomonadati</taxon>
        <taxon>Pseudomonadota</taxon>
        <taxon>Alphaproteobacteria</taxon>
        <taxon>Hyphomicrobiales</taxon>
        <taxon>Devosiaceae</taxon>
        <taxon>Devosia</taxon>
    </lineage>
</organism>
<keyword evidence="4 9" id="KW-0808">Transferase</keyword>
<comment type="pathway">
    <text evidence="1">Carbohydrate acid metabolism.</text>
</comment>
<evidence type="ECO:0000256" key="8">
    <source>
        <dbReference type="ARBA" id="ARBA00048090"/>
    </source>
</evidence>
<dbReference type="GO" id="GO:0005737">
    <property type="term" value="C:cytoplasm"/>
    <property type="evidence" value="ECO:0007669"/>
    <property type="project" value="TreeGrafter"/>
</dbReference>
<dbReference type="NCBIfam" id="TIGR01313">
    <property type="entry name" value="therm_gnt_kin"/>
    <property type="match status" value="1"/>
</dbReference>
<evidence type="ECO:0000256" key="5">
    <source>
        <dbReference type="ARBA" id="ARBA00022741"/>
    </source>
</evidence>
<dbReference type="CDD" id="cd02021">
    <property type="entry name" value="GntK"/>
    <property type="match status" value="1"/>
</dbReference>
<dbReference type="Gene3D" id="3.40.50.300">
    <property type="entry name" value="P-loop containing nucleotide triphosphate hydrolases"/>
    <property type="match status" value="1"/>
</dbReference>
<dbReference type="GO" id="GO:0005975">
    <property type="term" value="P:carbohydrate metabolic process"/>
    <property type="evidence" value="ECO:0007669"/>
    <property type="project" value="InterPro"/>
</dbReference>
<dbReference type="OrthoDB" id="9795716at2"/>
<dbReference type="Proteomes" id="UP000199074">
    <property type="component" value="Unassembled WGS sequence"/>
</dbReference>
<dbReference type="GO" id="GO:0005524">
    <property type="term" value="F:ATP binding"/>
    <property type="evidence" value="ECO:0007669"/>
    <property type="project" value="UniProtKB-KW"/>
</dbReference>
<dbReference type="PANTHER" id="PTHR43442">
    <property type="entry name" value="GLUCONOKINASE-RELATED"/>
    <property type="match status" value="1"/>
</dbReference>
<keyword evidence="11" id="KW-1185">Reference proteome</keyword>
<evidence type="ECO:0000256" key="7">
    <source>
        <dbReference type="ARBA" id="ARBA00022840"/>
    </source>
</evidence>
<dbReference type="AlphaFoldDB" id="A0A1I7MZT8"/>
<name>A0A1I7MZT8_9HYPH</name>
<dbReference type="STRING" id="429728.SAMN05216456_0373"/>
<evidence type="ECO:0000256" key="6">
    <source>
        <dbReference type="ARBA" id="ARBA00022777"/>
    </source>
</evidence>
<evidence type="ECO:0000256" key="9">
    <source>
        <dbReference type="RuleBase" id="RU363066"/>
    </source>
</evidence>
<dbReference type="RefSeq" id="WP_092420148.1">
    <property type="nucleotide sequence ID" value="NZ_FPCK01000001.1"/>
</dbReference>
<keyword evidence="5 9" id="KW-0547">Nucleotide-binding</keyword>
<dbReference type="InterPro" id="IPR006001">
    <property type="entry name" value="Therm_gnt_kin"/>
</dbReference>
<dbReference type="EC" id="2.7.1.12" evidence="3 9"/>
<evidence type="ECO:0000256" key="2">
    <source>
        <dbReference type="ARBA" id="ARBA00008420"/>
    </source>
</evidence>
<accession>A0A1I7MZT8</accession>
<protein>
    <recommendedName>
        <fullName evidence="3 9">Gluconokinase</fullName>
        <ecNumber evidence="3 9">2.7.1.12</ecNumber>
    </recommendedName>
</protein>
<proteinExistence type="inferred from homology"/>
<comment type="catalytic activity">
    <reaction evidence="8 9">
        <text>D-gluconate + ATP = 6-phospho-D-gluconate + ADP + H(+)</text>
        <dbReference type="Rhea" id="RHEA:19433"/>
        <dbReference type="ChEBI" id="CHEBI:15378"/>
        <dbReference type="ChEBI" id="CHEBI:18391"/>
        <dbReference type="ChEBI" id="CHEBI:30616"/>
        <dbReference type="ChEBI" id="CHEBI:58759"/>
        <dbReference type="ChEBI" id="CHEBI:456216"/>
        <dbReference type="EC" id="2.7.1.12"/>
    </reaction>
</comment>
<evidence type="ECO:0000313" key="10">
    <source>
        <dbReference type="EMBL" id="SFV27836.1"/>
    </source>
</evidence>
<sequence>MAIRLIVMGVSGCGKSTLGEALAARWSTPFIEGDALHAPESVRKMAAGIALEDADRWPWLDRIGSALLGHGKGAVASCSALRRIYRDRLRQAVGPDLQFVMIDLPRAVLERRMTERTGHYMPPALLDSQLRTLERPEGENDVLVLDGREPMDALLQTVEQWRADT</sequence>
<dbReference type="EMBL" id="FPCK01000001">
    <property type="protein sequence ID" value="SFV27836.1"/>
    <property type="molecule type" value="Genomic_DNA"/>
</dbReference>
<evidence type="ECO:0000256" key="4">
    <source>
        <dbReference type="ARBA" id="ARBA00022679"/>
    </source>
</evidence>
<dbReference type="PANTHER" id="PTHR43442:SF3">
    <property type="entry name" value="GLUCONOKINASE-RELATED"/>
    <property type="match status" value="1"/>
</dbReference>
<reference evidence="10 11" key="1">
    <citation type="submission" date="2016-10" db="EMBL/GenBank/DDBJ databases">
        <authorList>
            <person name="de Groot N.N."/>
        </authorList>
    </citation>
    <scope>NUCLEOTIDE SEQUENCE [LARGE SCALE GENOMIC DNA]</scope>
    <source>
        <strain evidence="10 11">IPL20</strain>
    </source>
</reference>
<evidence type="ECO:0000313" key="11">
    <source>
        <dbReference type="Proteomes" id="UP000199074"/>
    </source>
</evidence>
<keyword evidence="7 9" id="KW-0067">ATP-binding</keyword>
<gene>
    <name evidence="10" type="ORF">SAMN05216456_0373</name>
</gene>